<dbReference type="Proteomes" id="UP000601223">
    <property type="component" value="Unassembled WGS sequence"/>
</dbReference>
<evidence type="ECO:0000256" key="1">
    <source>
        <dbReference type="SAM" id="Phobius"/>
    </source>
</evidence>
<accession>A0A8J3JLV9</accession>
<evidence type="ECO:0000313" key="2">
    <source>
        <dbReference type="EMBL" id="GIF81063.1"/>
    </source>
</evidence>
<protein>
    <submittedName>
        <fullName evidence="2">Uncharacterized protein</fullName>
    </submittedName>
</protein>
<comment type="caution">
    <text evidence="2">The sequence shown here is derived from an EMBL/GenBank/DDBJ whole genome shotgun (WGS) entry which is preliminary data.</text>
</comment>
<evidence type="ECO:0000313" key="3">
    <source>
        <dbReference type="Proteomes" id="UP000601223"/>
    </source>
</evidence>
<dbReference type="AlphaFoldDB" id="A0A8J3JLV9"/>
<keyword evidence="3" id="KW-1185">Reference proteome</keyword>
<keyword evidence="1" id="KW-1133">Transmembrane helix</keyword>
<reference evidence="2 3" key="1">
    <citation type="submission" date="2021-01" db="EMBL/GenBank/DDBJ databases">
        <title>Whole genome shotgun sequence of Catellatospora bangladeshensis NBRC 107357.</title>
        <authorList>
            <person name="Komaki H."/>
            <person name="Tamura T."/>
        </authorList>
    </citation>
    <scope>NUCLEOTIDE SEQUENCE [LARGE SCALE GENOMIC DNA]</scope>
    <source>
        <strain evidence="2 3">NBRC 107357</strain>
    </source>
</reference>
<dbReference type="RefSeq" id="WP_203745220.1">
    <property type="nucleotide sequence ID" value="NZ_BONF01000011.1"/>
</dbReference>
<sequence>MWRVSYAVGVLLIGLGLFLAVGSAYGYTQLADQLPRAEQRLAEAEGEQELRWRQVDVADIEDDMSTNIVTALVGTALAAGGVGLIVLTRRRRLRAG</sequence>
<keyword evidence="1" id="KW-0472">Membrane</keyword>
<proteinExistence type="predicted"/>
<keyword evidence="1" id="KW-0812">Transmembrane</keyword>
<feature type="transmembrane region" description="Helical" evidence="1">
    <location>
        <begin position="68"/>
        <end position="87"/>
    </location>
</feature>
<name>A0A8J3JLV9_9ACTN</name>
<dbReference type="EMBL" id="BONF01000011">
    <property type="protein sequence ID" value="GIF81063.1"/>
    <property type="molecule type" value="Genomic_DNA"/>
</dbReference>
<gene>
    <name evidence="2" type="ORF">Cba03nite_24120</name>
</gene>
<organism evidence="2 3">
    <name type="scientific">Catellatospora bangladeshensis</name>
    <dbReference type="NCBI Taxonomy" id="310355"/>
    <lineage>
        <taxon>Bacteria</taxon>
        <taxon>Bacillati</taxon>
        <taxon>Actinomycetota</taxon>
        <taxon>Actinomycetes</taxon>
        <taxon>Micromonosporales</taxon>
        <taxon>Micromonosporaceae</taxon>
        <taxon>Catellatospora</taxon>
    </lineage>
</organism>